<dbReference type="AlphaFoldDB" id="A0A6J6EIP7"/>
<reference evidence="1" key="1">
    <citation type="submission" date="2020-05" db="EMBL/GenBank/DDBJ databases">
        <authorList>
            <person name="Chiriac C."/>
            <person name="Salcher M."/>
            <person name="Ghai R."/>
            <person name="Kavagutti S V."/>
        </authorList>
    </citation>
    <scope>NUCLEOTIDE SEQUENCE</scope>
</reference>
<proteinExistence type="predicted"/>
<name>A0A6J6EIP7_9ZZZZ</name>
<gene>
    <name evidence="1" type="ORF">UFOPK1684_01072</name>
</gene>
<accession>A0A6J6EIP7</accession>
<sequence length="93" mass="10289">MEPRVLGCDFCNGVDCFNRIAAGFFLASCNGEGQGVDDDVLNPQTPLIHQRVNQLAGDADFVHRCSRLALFINSERDHRRPVFLDQGHDCGEA</sequence>
<dbReference type="EMBL" id="CAEZTM010000053">
    <property type="protein sequence ID" value="CAB4576431.1"/>
    <property type="molecule type" value="Genomic_DNA"/>
</dbReference>
<protein>
    <submittedName>
        <fullName evidence="1">Unannotated protein</fullName>
    </submittedName>
</protein>
<organism evidence="1">
    <name type="scientific">freshwater metagenome</name>
    <dbReference type="NCBI Taxonomy" id="449393"/>
    <lineage>
        <taxon>unclassified sequences</taxon>
        <taxon>metagenomes</taxon>
        <taxon>ecological metagenomes</taxon>
    </lineage>
</organism>
<evidence type="ECO:0000313" key="1">
    <source>
        <dbReference type="EMBL" id="CAB4576431.1"/>
    </source>
</evidence>